<dbReference type="Proteomes" id="UP001549099">
    <property type="component" value="Unassembled WGS sequence"/>
</dbReference>
<reference evidence="2 3" key="1">
    <citation type="submission" date="2024-06" db="EMBL/GenBank/DDBJ databases">
        <title>Genomic Encyclopedia of Type Strains, Phase IV (KMG-IV): sequencing the most valuable type-strain genomes for metagenomic binning, comparative biology and taxonomic classification.</title>
        <authorList>
            <person name="Goeker M."/>
        </authorList>
    </citation>
    <scope>NUCLEOTIDE SEQUENCE [LARGE SCALE GENOMIC DNA]</scope>
    <source>
        <strain evidence="2 3">DSM 26128</strain>
    </source>
</reference>
<organism evidence="2 3">
    <name type="scientific">Bhargavaea ullalensis</name>
    <dbReference type="NCBI Taxonomy" id="1265685"/>
    <lineage>
        <taxon>Bacteria</taxon>
        <taxon>Bacillati</taxon>
        <taxon>Bacillota</taxon>
        <taxon>Bacilli</taxon>
        <taxon>Bacillales</taxon>
        <taxon>Caryophanaceae</taxon>
        <taxon>Bhargavaea</taxon>
    </lineage>
</organism>
<dbReference type="InterPro" id="IPR023203">
    <property type="entry name" value="TTHA0068_sf"/>
</dbReference>
<dbReference type="PANTHER" id="PTHR34796">
    <property type="entry name" value="EXPRESSED PROTEIN"/>
    <property type="match status" value="1"/>
</dbReference>
<dbReference type="EMBL" id="JBEPLW010000023">
    <property type="protein sequence ID" value="MET3576464.1"/>
    <property type="molecule type" value="Genomic_DNA"/>
</dbReference>
<gene>
    <name evidence="2" type="ORF">ABID49_002382</name>
</gene>
<evidence type="ECO:0000313" key="3">
    <source>
        <dbReference type="Proteomes" id="UP001549099"/>
    </source>
</evidence>
<dbReference type="Gene3D" id="1.10.3450.10">
    <property type="entry name" value="TTHA0068-like"/>
    <property type="match status" value="1"/>
</dbReference>
<dbReference type="InterPro" id="IPR005500">
    <property type="entry name" value="DUF309"/>
</dbReference>
<keyword evidence="3" id="KW-1185">Reference proteome</keyword>
<dbReference type="GO" id="GO:0016787">
    <property type="term" value="F:hydrolase activity"/>
    <property type="evidence" value="ECO:0007669"/>
    <property type="project" value="UniProtKB-KW"/>
</dbReference>
<dbReference type="PANTHER" id="PTHR34796:SF1">
    <property type="entry name" value="EXPRESSED PROTEIN"/>
    <property type="match status" value="1"/>
</dbReference>
<protein>
    <submittedName>
        <fullName evidence="2">Metal-dependent hydrolase</fullName>
    </submittedName>
</protein>
<keyword evidence="2" id="KW-0378">Hydrolase</keyword>
<sequence length="169" mass="19319">MHALRHPLFIKFMAYFNGNQDYFECHEVLEDYWNEVAPRDKTHPLVGYILVAVAFYHWRRGNFAGAEKSMENGLGKLSGALEERPEFFEGIDAGQLLASAGRSLNEIRAGQPFRSFEIRVLDPDLQAAVNTTASSLTDRRNSPSLIHKHMQRHRSAMPVRPKKGRDSRH</sequence>
<feature type="region of interest" description="Disordered" evidence="1">
    <location>
        <begin position="131"/>
        <end position="169"/>
    </location>
</feature>
<dbReference type="SUPFAM" id="SSF140663">
    <property type="entry name" value="TTHA0068-like"/>
    <property type="match status" value="1"/>
</dbReference>
<name>A0ABV2GDU0_9BACL</name>
<accession>A0ABV2GDU0</accession>
<evidence type="ECO:0000313" key="2">
    <source>
        <dbReference type="EMBL" id="MET3576464.1"/>
    </source>
</evidence>
<evidence type="ECO:0000256" key="1">
    <source>
        <dbReference type="SAM" id="MobiDB-lite"/>
    </source>
</evidence>
<dbReference type="Pfam" id="PF03745">
    <property type="entry name" value="DUF309"/>
    <property type="match status" value="1"/>
</dbReference>
<proteinExistence type="predicted"/>
<feature type="compositionally biased region" description="Basic residues" evidence="1">
    <location>
        <begin position="146"/>
        <end position="169"/>
    </location>
</feature>
<dbReference type="RefSeq" id="WP_354198534.1">
    <property type="nucleotide sequence ID" value="NZ_JBEPLW010000023.1"/>
</dbReference>
<comment type="caution">
    <text evidence="2">The sequence shown here is derived from an EMBL/GenBank/DDBJ whole genome shotgun (WGS) entry which is preliminary data.</text>
</comment>